<organism evidence="2 3">
    <name type="scientific">Colletotrichum camelliae filamentous virus 1</name>
    <dbReference type="NCBI Taxonomy" id="2029458"/>
    <lineage>
        <taxon>Viruses</taxon>
        <taxon>Riboviria</taxon>
        <taxon>Riboviria incertae sedis</taxon>
        <taxon>Polymycoviridae</taxon>
        <taxon>Polymycovirus</taxon>
        <taxon>Polymycovirus colletotrichi</taxon>
        <taxon>Colletotrichum camelliae polymycovirus 1</taxon>
    </lineage>
</organism>
<dbReference type="KEGG" id="vg:80549575"/>
<feature type="compositionally biased region" description="Polar residues" evidence="1">
    <location>
        <begin position="40"/>
        <end position="53"/>
    </location>
</feature>
<accession>A0A286M3N2</accession>
<sequence>MSAFVPCVSPSAVSARHSSTQRSCLVGGSLPQSHERIVGWSSNVPSTTPSNAGSRHVTPRVVDVAPSRVSRSTRPAPSVHPSRAGQTYAPSKTGSTATAQAPRPSRSHYTDSVAPGDSVSNVGRRATQGATLRPPSPPPAYSHHPSVVPSGSHRHDEVAVASRNPSAPRPPSVASTVTAAPRRSVVGRRPPGGAAGPTVATIGSLPRGATLEISEDWATNPDGSGVYSSRISVSSSHSRRSNGSRRVVETGDSHRERPPGRESKRVGFLTWTVGRDRRT</sequence>
<feature type="compositionally biased region" description="Low complexity" evidence="1">
    <location>
        <begin position="223"/>
        <end position="236"/>
    </location>
</feature>
<feature type="compositionally biased region" description="Low complexity" evidence="1">
    <location>
        <begin position="141"/>
        <end position="151"/>
    </location>
</feature>
<name>A0A286M3N2_9VIRU</name>
<dbReference type="Proteomes" id="UP000500971">
    <property type="component" value="Genome"/>
</dbReference>
<evidence type="ECO:0000256" key="1">
    <source>
        <dbReference type="SAM" id="MobiDB-lite"/>
    </source>
</evidence>
<proteinExistence type="predicted"/>
<evidence type="ECO:0000313" key="3">
    <source>
        <dbReference type="Proteomes" id="UP000500971"/>
    </source>
</evidence>
<feature type="compositionally biased region" description="Low complexity" evidence="1">
    <location>
        <begin position="159"/>
        <end position="201"/>
    </location>
</feature>
<dbReference type="EMBL" id="KX778770">
    <property type="protein sequence ID" value="ASV63096.1"/>
    <property type="molecule type" value="Genomic_RNA"/>
</dbReference>
<reference evidence="2 3" key="1">
    <citation type="journal article" date="2017" name="Nat. Commun.">
        <title>A dsRNA virus with filamentous viral particles.</title>
        <authorList>
            <person name="Jia H."/>
            <person name="Dong K."/>
            <person name="Zhou L."/>
            <person name="Wang G."/>
            <person name="Hong N."/>
            <person name="Jiang D."/>
            <person name="Xu W."/>
        </authorList>
    </citation>
    <scope>NUCLEOTIDE SEQUENCE [LARGE SCALE GENOMIC DNA]</scope>
    <source>
        <strain evidence="2 3">LT-3-1</strain>
    </source>
</reference>
<keyword evidence="3" id="KW-1185">Reference proteome</keyword>
<dbReference type="GeneID" id="80549575"/>
<dbReference type="RefSeq" id="YP_010839667.1">
    <property type="nucleotide sequence ID" value="NC_078024.1"/>
</dbReference>
<feature type="compositionally biased region" description="Polar residues" evidence="1">
    <location>
        <begin position="84"/>
        <end position="99"/>
    </location>
</feature>
<feature type="compositionally biased region" description="Basic and acidic residues" evidence="1">
    <location>
        <begin position="246"/>
        <end position="265"/>
    </location>
</feature>
<feature type="region of interest" description="Disordered" evidence="1">
    <location>
        <begin position="1"/>
        <end position="279"/>
    </location>
</feature>
<evidence type="ECO:0000313" key="2">
    <source>
        <dbReference type="EMBL" id="ASV63096.1"/>
    </source>
</evidence>
<protein>
    <submittedName>
        <fullName evidence="2">Uncharacterized protein</fullName>
    </submittedName>
</protein>